<feature type="non-terminal residue" evidence="4">
    <location>
        <position position="1"/>
    </location>
</feature>
<feature type="region of interest" description="Disordered" evidence="2">
    <location>
        <begin position="1"/>
        <end position="109"/>
    </location>
</feature>
<evidence type="ECO:0000256" key="1">
    <source>
        <dbReference type="SAM" id="Coils"/>
    </source>
</evidence>
<feature type="coiled-coil region" evidence="1">
    <location>
        <begin position="345"/>
        <end position="372"/>
    </location>
</feature>
<proteinExistence type="predicted"/>
<name>A0A6A4KVW3_9ERIC</name>
<sequence>MTTEMPPPPPKNPSAATSSTPTSPEPQTSTLDEPSTSAMAPPPPKNPVQSDAVLSQSNGRQEPQPTPSQDQEEPAAPVEISDAGNSAPTRSVDGKQEQRPSVAVPYTIPEWSGPPGYDFSLEVLKGGSIVDQLHVHEKGAYMFGRVDLCDFVLDHPTISRFHAVLQFKRNGGAYLHDLGSTHGTFVNKNQVKPKVFVDLHVGDVIRFGHYVVLDVLISVCIDKPLRLALVSLVPNQIDLKSIKNSKMREEMQDMEASLLRAKREASIADGVSWGMGEDAIEEAEEDVDEISWQNYKGQLTEKQEKTRDKVIKRLEKIGNMKKEIDAIRAKDISQGGLTQGQQTQIARNEQRIAQIMEELENLEETLNESIRESLGARVGGMSYAKKKGVAEDEEEYTSDEDEFYDRTKKKASKRKGGENPSIETADSLLDKKDALTTKIEEKKKLLLEEKDRMESENAGEGAGDALDAYMSGLSSQLELDRIVYLLKIADPAGEFARKRESNSQDPKPNLFKVPTSASVGKTKSEPNRKIESEKSVNSSDKKQETTNVTSGKKPEEGEVIVDKTECKATEYVAVKPQWLGAVKKIETKETQQEGPLEMQESDQFVDYKDRKKALENQDATQLNMESGIENAAPGLIIRKRKQVVNETKASEQSTIASEGAESRAEDAVALLLKHKRGFYASDDEAGQNTEDIPRRKKPGKDNKKPKRVLGPERPSFLGGETDYETWVPPEGQSDMMSRHEKLHVALADYQFLCIGFDEAVD</sequence>
<dbReference type="EMBL" id="QEFC01003178">
    <property type="protein sequence ID" value="KAE9449392.1"/>
    <property type="molecule type" value="Genomic_DNA"/>
</dbReference>
<reference evidence="4 5" key="1">
    <citation type="journal article" date="2019" name="Genome Biol. Evol.">
        <title>The Rhododendron genome and chromosomal organization provide insight into shared whole-genome duplications across the heath family (Ericaceae).</title>
        <authorList>
            <person name="Soza V.L."/>
            <person name="Lindsley D."/>
            <person name="Waalkes A."/>
            <person name="Ramage E."/>
            <person name="Patwardhan R.P."/>
            <person name="Burton J.N."/>
            <person name="Adey A."/>
            <person name="Kumar A."/>
            <person name="Qiu R."/>
            <person name="Shendure J."/>
            <person name="Hall B."/>
        </authorList>
    </citation>
    <scope>NUCLEOTIDE SEQUENCE [LARGE SCALE GENOMIC DNA]</scope>
    <source>
        <strain evidence="4">RSF 1966-606</strain>
    </source>
</reference>
<keyword evidence="1" id="KW-0175">Coiled coil</keyword>
<evidence type="ECO:0000259" key="3">
    <source>
        <dbReference type="PROSITE" id="PS50006"/>
    </source>
</evidence>
<dbReference type="InterPro" id="IPR050923">
    <property type="entry name" value="Cell_Proc_Reg/RNA_Proc"/>
</dbReference>
<dbReference type="Pfam" id="PF00498">
    <property type="entry name" value="FHA"/>
    <property type="match status" value="1"/>
</dbReference>
<feature type="region of interest" description="Disordered" evidence="2">
    <location>
        <begin position="681"/>
        <end position="733"/>
    </location>
</feature>
<dbReference type="InterPro" id="IPR008984">
    <property type="entry name" value="SMAD_FHA_dom_sf"/>
</dbReference>
<feature type="region of interest" description="Disordered" evidence="2">
    <location>
        <begin position="382"/>
        <end position="433"/>
    </location>
</feature>
<protein>
    <recommendedName>
        <fullName evidence="3">FHA domain-containing protein</fullName>
    </recommendedName>
</protein>
<organism evidence="4 5">
    <name type="scientific">Rhododendron williamsianum</name>
    <dbReference type="NCBI Taxonomy" id="262921"/>
    <lineage>
        <taxon>Eukaryota</taxon>
        <taxon>Viridiplantae</taxon>
        <taxon>Streptophyta</taxon>
        <taxon>Embryophyta</taxon>
        <taxon>Tracheophyta</taxon>
        <taxon>Spermatophyta</taxon>
        <taxon>Magnoliopsida</taxon>
        <taxon>eudicotyledons</taxon>
        <taxon>Gunneridae</taxon>
        <taxon>Pentapetalae</taxon>
        <taxon>asterids</taxon>
        <taxon>Ericales</taxon>
        <taxon>Ericaceae</taxon>
        <taxon>Ericoideae</taxon>
        <taxon>Rhodoreae</taxon>
        <taxon>Rhododendron</taxon>
    </lineage>
</organism>
<keyword evidence="5" id="KW-1185">Reference proteome</keyword>
<feature type="compositionally biased region" description="Low complexity" evidence="2">
    <location>
        <begin position="13"/>
        <end position="30"/>
    </location>
</feature>
<dbReference type="PANTHER" id="PTHR23308">
    <property type="entry name" value="NUCLEAR INHIBITOR OF PROTEIN PHOSPHATASE-1"/>
    <property type="match status" value="1"/>
</dbReference>
<accession>A0A6A4KVW3</accession>
<dbReference type="CDD" id="cd22677">
    <property type="entry name" value="FHA_Kanadaptin"/>
    <property type="match status" value="1"/>
</dbReference>
<feature type="compositionally biased region" description="Basic and acidic residues" evidence="2">
    <location>
        <begin position="522"/>
        <end position="544"/>
    </location>
</feature>
<feature type="compositionally biased region" description="Basic and acidic residues" evidence="2">
    <location>
        <begin position="552"/>
        <end position="561"/>
    </location>
</feature>
<dbReference type="SMART" id="SM00240">
    <property type="entry name" value="FHA"/>
    <property type="match status" value="1"/>
</dbReference>
<feature type="domain" description="FHA" evidence="3">
    <location>
        <begin position="141"/>
        <end position="191"/>
    </location>
</feature>
<evidence type="ECO:0000313" key="4">
    <source>
        <dbReference type="EMBL" id="KAE9449392.1"/>
    </source>
</evidence>
<dbReference type="Proteomes" id="UP000428333">
    <property type="component" value="Linkage Group LG11"/>
</dbReference>
<dbReference type="OrthoDB" id="444265at2759"/>
<comment type="caution">
    <text evidence="4">The sequence shown here is derived from an EMBL/GenBank/DDBJ whole genome shotgun (WGS) entry which is preliminary data.</text>
</comment>
<feature type="region of interest" description="Disordered" evidence="2">
    <location>
        <begin position="495"/>
        <end position="561"/>
    </location>
</feature>
<dbReference type="FunFam" id="2.60.200.20:FF:000053">
    <property type="entry name" value="Os06g0275900 protein"/>
    <property type="match status" value="1"/>
</dbReference>
<gene>
    <name evidence="4" type="ORF">C3L33_18704</name>
</gene>
<dbReference type="Gene3D" id="2.60.200.20">
    <property type="match status" value="1"/>
</dbReference>
<feature type="compositionally biased region" description="Polar residues" evidence="2">
    <location>
        <begin position="47"/>
        <end position="69"/>
    </location>
</feature>
<feature type="compositionally biased region" description="Acidic residues" evidence="2">
    <location>
        <begin position="391"/>
        <end position="403"/>
    </location>
</feature>
<dbReference type="SUPFAM" id="SSF49879">
    <property type="entry name" value="SMAD/FHA domain"/>
    <property type="match status" value="1"/>
</dbReference>
<feature type="compositionally biased region" description="Basic residues" evidence="2">
    <location>
        <begin position="694"/>
        <end position="707"/>
    </location>
</feature>
<dbReference type="AlphaFoldDB" id="A0A6A4KVW3"/>
<evidence type="ECO:0000313" key="5">
    <source>
        <dbReference type="Proteomes" id="UP000428333"/>
    </source>
</evidence>
<dbReference type="InterPro" id="IPR000253">
    <property type="entry name" value="FHA_dom"/>
</dbReference>
<evidence type="ECO:0000256" key="2">
    <source>
        <dbReference type="SAM" id="MobiDB-lite"/>
    </source>
</evidence>
<feature type="compositionally biased region" description="Pro residues" evidence="2">
    <location>
        <begin position="1"/>
        <end position="12"/>
    </location>
</feature>
<dbReference type="PROSITE" id="PS50006">
    <property type="entry name" value="FHA_DOMAIN"/>
    <property type="match status" value="1"/>
</dbReference>